<comment type="miscellaneous">
    <text evidence="6">In the reaction, the free carboxyl group of octanoic acid is attached via an amide linkage to the epsilon-amino group of a specific lysine residue of lipoyl domains of lipoate-dependent enzymes.</text>
</comment>
<feature type="domain" description="BPL/LPL catalytic" evidence="11">
    <location>
        <begin position="55"/>
        <end position="237"/>
    </location>
</feature>
<keyword evidence="13" id="KW-1185">Reference proteome</keyword>
<comment type="similarity">
    <text evidence="6 7">Belongs to the LipB family.</text>
</comment>
<keyword evidence="2 6" id="KW-0963">Cytoplasm</keyword>
<dbReference type="PROSITE" id="PS51733">
    <property type="entry name" value="BPL_LPL_CATALYTIC"/>
    <property type="match status" value="1"/>
</dbReference>
<dbReference type="EMBL" id="CP027806">
    <property type="protein sequence ID" value="AXI99600.1"/>
    <property type="molecule type" value="Genomic_DNA"/>
</dbReference>
<dbReference type="GO" id="GO:0009249">
    <property type="term" value="P:protein lipoylation"/>
    <property type="evidence" value="ECO:0007669"/>
    <property type="project" value="InterPro"/>
</dbReference>
<organism evidence="12 13">
    <name type="scientific">Cyclonatronum proteinivorum</name>
    <dbReference type="NCBI Taxonomy" id="1457365"/>
    <lineage>
        <taxon>Bacteria</taxon>
        <taxon>Pseudomonadati</taxon>
        <taxon>Balneolota</taxon>
        <taxon>Balneolia</taxon>
        <taxon>Balneolales</taxon>
        <taxon>Cyclonatronaceae</taxon>
        <taxon>Cyclonatronum</taxon>
    </lineage>
</organism>
<dbReference type="FunFam" id="3.30.930.10:FF:000035">
    <property type="entry name" value="Putative lipoyltransferase 2, mitochondrial"/>
    <property type="match status" value="1"/>
</dbReference>
<keyword evidence="4 6" id="KW-0012">Acyltransferase</keyword>
<evidence type="ECO:0000256" key="8">
    <source>
        <dbReference type="PIRSR" id="PIRSR016262-1"/>
    </source>
</evidence>
<dbReference type="InterPro" id="IPR045864">
    <property type="entry name" value="aa-tRNA-synth_II/BPL/LPL"/>
</dbReference>
<dbReference type="RefSeq" id="WP_114982890.1">
    <property type="nucleotide sequence ID" value="NZ_CP027806.1"/>
</dbReference>
<dbReference type="KEGG" id="cprv:CYPRO_0313"/>
<dbReference type="CDD" id="cd16444">
    <property type="entry name" value="LipB"/>
    <property type="match status" value="1"/>
</dbReference>
<dbReference type="SUPFAM" id="SSF55681">
    <property type="entry name" value="Class II aaRS and biotin synthetases"/>
    <property type="match status" value="1"/>
</dbReference>
<dbReference type="GO" id="GO:0033819">
    <property type="term" value="F:lipoyl(octanoyl) transferase activity"/>
    <property type="evidence" value="ECO:0007669"/>
    <property type="project" value="UniProtKB-EC"/>
</dbReference>
<dbReference type="NCBIfam" id="TIGR00214">
    <property type="entry name" value="lipB"/>
    <property type="match status" value="1"/>
</dbReference>
<feature type="binding site" evidence="6 9">
    <location>
        <begin position="100"/>
        <end position="107"/>
    </location>
    <ligand>
        <name>substrate</name>
    </ligand>
</feature>
<comment type="subcellular location">
    <subcellularLocation>
        <location evidence="6">Cytoplasm</location>
    </subcellularLocation>
</comment>
<feature type="binding site" evidence="6 9">
    <location>
        <begin position="167"/>
        <end position="169"/>
    </location>
    <ligand>
        <name>substrate</name>
    </ligand>
</feature>
<sequence length="245" mass="27254">MTAIPISDPSPKRTVFFQDLGFRPYAPVWDLQKKLQQELIDRKISREMSVQRNDAALGGYLLFVEHPHVYTLGKSGSPHHLLASPDFLAQIQAEFVPIDRGGDITYHGPGQLVGYPILDLDLFFTDIGRYLRTLEEAVIRLLAGFGIEAGREAGYTGVWVNGAKICAMGLKCSRWVTMHGFALNVNTDLSYFSHIVPCGIADKPVTSMQNLLGHVVDPQQVKHQMRAQISQLFGIRLQDGLPVQV</sequence>
<evidence type="ECO:0000256" key="6">
    <source>
        <dbReference type="HAMAP-Rule" id="MF_00013"/>
    </source>
</evidence>
<protein>
    <recommendedName>
        <fullName evidence="6 7">Octanoyltransferase</fullName>
        <ecNumber evidence="6 7">2.3.1.181</ecNumber>
    </recommendedName>
    <alternativeName>
        <fullName evidence="6">Lipoate-protein ligase B</fullName>
    </alternativeName>
    <alternativeName>
        <fullName evidence="6">Lipoyl/octanoyl transferase</fullName>
    </alternativeName>
    <alternativeName>
        <fullName evidence="6">Octanoyl-[acyl-carrier-protein]-protein N-octanoyltransferase</fullName>
    </alternativeName>
</protein>
<feature type="binding site" evidence="6 9">
    <location>
        <begin position="180"/>
        <end position="182"/>
    </location>
    <ligand>
        <name>substrate</name>
    </ligand>
</feature>
<dbReference type="InterPro" id="IPR000544">
    <property type="entry name" value="Octanoyltransferase"/>
</dbReference>
<evidence type="ECO:0000256" key="7">
    <source>
        <dbReference type="PIRNR" id="PIRNR016262"/>
    </source>
</evidence>
<evidence type="ECO:0000256" key="9">
    <source>
        <dbReference type="PIRSR" id="PIRSR016262-2"/>
    </source>
</evidence>
<dbReference type="PROSITE" id="PS01313">
    <property type="entry name" value="LIPB"/>
    <property type="match status" value="1"/>
</dbReference>
<dbReference type="Pfam" id="PF21948">
    <property type="entry name" value="LplA-B_cat"/>
    <property type="match status" value="1"/>
</dbReference>
<evidence type="ECO:0000256" key="4">
    <source>
        <dbReference type="ARBA" id="ARBA00023315"/>
    </source>
</evidence>
<comment type="pathway">
    <text evidence="1 6 7">Protein modification; protein lipoylation via endogenous pathway; protein N(6)-(lipoyl)lysine from octanoyl-[acyl-carrier-protein]: step 1/2.</text>
</comment>
<dbReference type="AlphaFoldDB" id="A0A345UGJ9"/>
<dbReference type="Gene3D" id="3.30.930.10">
    <property type="entry name" value="Bira Bifunctional Protein, Domain 2"/>
    <property type="match status" value="1"/>
</dbReference>
<reference evidence="12 13" key="1">
    <citation type="submission" date="2018-03" db="EMBL/GenBank/DDBJ databases">
        <title>Phenotypic and genomic properties of Cyclonatronum proteinivorum gen. nov., sp. nov., a haloalkaliphilic bacteroidete from soda lakes possessing Na+-translocating rhodopsin.</title>
        <authorList>
            <person name="Toshchakov S.V."/>
            <person name="Korzhenkov A."/>
            <person name="Samarov N.I."/>
            <person name="Kublanov I.V."/>
            <person name="Muntyan M.S."/>
            <person name="Sorokin D.Y."/>
        </authorList>
    </citation>
    <scope>NUCLEOTIDE SEQUENCE [LARGE SCALE GENOMIC DNA]</scope>
    <source>
        <strain evidence="12 13">Omega</strain>
    </source>
</reference>
<evidence type="ECO:0000259" key="11">
    <source>
        <dbReference type="PROSITE" id="PS51733"/>
    </source>
</evidence>
<dbReference type="NCBIfam" id="NF010925">
    <property type="entry name" value="PRK14345.1"/>
    <property type="match status" value="1"/>
</dbReference>
<dbReference type="GO" id="GO:0005737">
    <property type="term" value="C:cytoplasm"/>
    <property type="evidence" value="ECO:0007669"/>
    <property type="project" value="UniProtKB-SubCell"/>
</dbReference>
<evidence type="ECO:0000256" key="3">
    <source>
        <dbReference type="ARBA" id="ARBA00022679"/>
    </source>
</evidence>
<dbReference type="InterPro" id="IPR004143">
    <property type="entry name" value="BPL_LPL_catalytic"/>
</dbReference>
<dbReference type="PIRSF" id="PIRSF016262">
    <property type="entry name" value="LPLase"/>
    <property type="match status" value="1"/>
</dbReference>
<dbReference type="OrthoDB" id="9787061at2"/>
<dbReference type="HAMAP" id="MF_00013">
    <property type="entry name" value="LipB"/>
    <property type="match status" value="1"/>
</dbReference>
<feature type="site" description="Lowers pKa of active site Cys" evidence="6 10">
    <location>
        <position position="164"/>
    </location>
</feature>
<gene>
    <name evidence="6" type="primary">lipB</name>
    <name evidence="12" type="ORF">CYPRO_0313</name>
</gene>
<dbReference type="UniPathway" id="UPA00538">
    <property type="reaction ID" value="UER00592"/>
</dbReference>
<evidence type="ECO:0000256" key="10">
    <source>
        <dbReference type="PIRSR" id="PIRSR016262-3"/>
    </source>
</evidence>
<dbReference type="EC" id="2.3.1.181" evidence="6 7"/>
<comment type="catalytic activity">
    <reaction evidence="6 7">
        <text>octanoyl-[ACP] + L-lysyl-[protein] = N(6)-octanoyl-L-lysyl-[protein] + holo-[ACP] + H(+)</text>
        <dbReference type="Rhea" id="RHEA:17665"/>
        <dbReference type="Rhea" id="RHEA-COMP:9636"/>
        <dbReference type="Rhea" id="RHEA-COMP:9685"/>
        <dbReference type="Rhea" id="RHEA-COMP:9752"/>
        <dbReference type="Rhea" id="RHEA-COMP:9928"/>
        <dbReference type="ChEBI" id="CHEBI:15378"/>
        <dbReference type="ChEBI" id="CHEBI:29969"/>
        <dbReference type="ChEBI" id="CHEBI:64479"/>
        <dbReference type="ChEBI" id="CHEBI:78463"/>
        <dbReference type="ChEBI" id="CHEBI:78809"/>
        <dbReference type="EC" id="2.3.1.181"/>
    </reaction>
</comment>
<dbReference type="PANTHER" id="PTHR10993:SF12">
    <property type="entry name" value="OCTANOYLTRANSFERASE"/>
    <property type="match status" value="1"/>
</dbReference>
<dbReference type="PANTHER" id="PTHR10993">
    <property type="entry name" value="OCTANOYLTRANSFERASE"/>
    <property type="match status" value="1"/>
</dbReference>
<evidence type="ECO:0000256" key="2">
    <source>
        <dbReference type="ARBA" id="ARBA00022490"/>
    </source>
</evidence>
<evidence type="ECO:0000313" key="12">
    <source>
        <dbReference type="EMBL" id="AXI99600.1"/>
    </source>
</evidence>
<evidence type="ECO:0000256" key="1">
    <source>
        <dbReference type="ARBA" id="ARBA00004821"/>
    </source>
</evidence>
<keyword evidence="3 6" id="KW-0808">Transferase</keyword>
<dbReference type="InterPro" id="IPR020605">
    <property type="entry name" value="Octanoyltransferase_CS"/>
</dbReference>
<proteinExistence type="inferred from homology"/>
<comment type="function">
    <text evidence="5 6 7">Catalyzes the transfer of endogenously produced octanoic acid from octanoyl-acyl-carrier-protein onto the lipoyl domains of lipoate-dependent enzymes. Lipoyl-ACP can also act as a substrate although octanoyl-ACP is likely to be the physiological substrate.</text>
</comment>
<dbReference type="Proteomes" id="UP000254808">
    <property type="component" value="Chromosome"/>
</dbReference>
<name>A0A345UGJ9_9BACT</name>
<evidence type="ECO:0000313" key="13">
    <source>
        <dbReference type="Proteomes" id="UP000254808"/>
    </source>
</evidence>
<feature type="active site" description="Acyl-thioester intermediate" evidence="6 8">
    <location>
        <position position="198"/>
    </location>
</feature>
<accession>A0A345UGJ9</accession>
<evidence type="ECO:0000256" key="5">
    <source>
        <dbReference type="ARBA" id="ARBA00024732"/>
    </source>
</evidence>